<dbReference type="GO" id="GO:0046316">
    <property type="term" value="F:gluconokinase activity"/>
    <property type="evidence" value="ECO:0007669"/>
    <property type="project" value="UniProtKB-EC"/>
</dbReference>
<evidence type="ECO:0000256" key="8">
    <source>
        <dbReference type="ARBA" id="ARBA00029835"/>
    </source>
</evidence>
<dbReference type="EMBL" id="NBII01000005">
    <property type="protein sequence ID" value="PAV19069.1"/>
    <property type="molecule type" value="Genomic_DNA"/>
</dbReference>
<dbReference type="EC" id="2.7.1.12" evidence="3"/>
<dbReference type="Gene3D" id="3.40.50.300">
    <property type="entry name" value="P-loop containing nucleotide triphosphate hydrolases"/>
    <property type="match status" value="1"/>
</dbReference>
<evidence type="ECO:0000256" key="2">
    <source>
        <dbReference type="ARBA" id="ARBA00008420"/>
    </source>
</evidence>
<dbReference type="InterPro" id="IPR027417">
    <property type="entry name" value="P-loop_NTPase"/>
</dbReference>
<evidence type="ECO:0000313" key="11">
    <source>
        <dbReference type="EMBL" id="PAV19069.1"/>
    </source>
</evidence>
<protein>
    <recommendedName>
        <fullName evidence="3">gluconokinase</fullName>
        <ecNumber evidence="3">2.7.1.12</ecNumber>
    </recommendedName>
    <alternativeName>
        <fullName evidence="8">Gluconate kinase</fullName>
    </alternativeName>
</protein>
<comment type="similarity">
    <text evidence="2">Belongs to the gluconokinase GntK/GntV family.</text>
</comment>
<dbReference type="GO" id="GO:0005975">
    <property type="term" value="P:carbohydrate metabolic process"/>
    <property type="evidence" value="ECO:0007669"/>
    <property type="project" value="InterPro"/>
</dbReference>
<reference evidence="11 12" key="1">
    <citation type="journal article" date="2017" name="Mol. Ecol.">
        <title>Comparative and population genomic landscape of Phellinus noxius: A hypervariable fungus causing root rot in trees.</title>
        <authorList>
            <person name="Chung C.L."/>
            <person name="Lee T.J."/>
            <person name="Akiba M."/>
            <person name="Lee H.H."/>
            <person name="Kuo T.H."/>
            <person name="Liu D."/>
            <person name="Ke H.M."/>
            <person name="Yokoi T."/>
            <person name="Roa M.B."/>
            <person name="Lu M.J."/>
            <person name="Chang Y.Y."/>
            <person name="Ann P.J."/>
            <person name="Tsai J.N."/>
            <person name="Chen C.Y."/>
            <person name="Tzean S.S."/>
            <person name="Ota Y."/>
            <person name="Hattori T."/>
            <person name="Sahashi N."/>
            <person name="Liou R.F."/>
            <person name="Kikuchi T."/>
            <person name="Tsai I.J."/>
        </authorList>
    </citation>
    <scope>NUCLEOTIDE SEQUENCE [LARGE SCALE GENOMIC DNA]</scope>
    <source>
        <strain evidence="11 12">FFPRI411160</strain>
    </source>
</reference>
<evidence type="ECO:0000256" key="7">
    <source>
        <dbReference type="ARBA" id="ARBA00022840"/>
    </source>
</evidence>
<evidence type="ECO:0000256" key="10">
    <source>
        <dbReference type="SAM" id="MobiDB-lite"/>
    </source>
</evidence>
<dbReference type="AlphaFoldDB" id="A0A286UHS0"/>
<keyword evidence="6 11" id="KW-0418">Kinase</keyword>
<gene>
    <name evidence="11" type="ORF">PNOK_0591300</name>
</gene>
<feature type="region of interest" description="Disordered" evidence="10">
    <location>
        <begin position="226"/>
        <end position="262"/>
    </location>
</feature>
<comment type="pathway">
    <text evidence="1">Carbohydrate acid metabolism; D-gluconate degradation.</text>
</comment>
<evidence type="ECO:0000256" key="4">
    <source>
        <dbReference type="ARBA" id="ARBA00022679"/>
    </source>
</evidence>
<comment type="catalytic activity">
    <reaction evidence="9">
        <text>D-gluconate + ATP = 6-phospho-D-gluconate + ADP + H(+)</text>
        <dbReference type="Rhea" id="RHEA:19433"/>
        <dbReference type="ChEBI" id="CHEBI:15378"/>
        <dbReference type="ChEBI" id="CHEBI:18391"/>
        <dbReference type="ChEBI" id="CHEBI:30616"/>
        <dbReference type="ChEBI" id="CHEBI:58759"/>
        <dbReference type="ChEBI" id="CHEBI:456216"/>
        <dbReference type="EC" id="2.7.1.12"/>
    </reaction>
</comment>
<dbReference type="GO" id="GO:0005524">
    <property type="term" value="F:ATP binding"/>
    <property type="evidence" value="ECO:0007669"/>
    <property type="project" value="UniProtKB-KW"/>
</dbReference>
<dbReference type="Proteomes" id="UP000217199">
    <property type="component" value="Unassembled WGS sequence"/>
</dbReference>
<dbReference type="FunCoup" id="A0A286UHS0">
    <property type="interactions" value="563"/>
</dbReference>
<dbReference type="PANTHER" id="PTHR43442:SF3">
    <property type="entry name" value="GLUCONOKINASE-RELATED"/>
    <property type="match status" value="1"/>
</dbReference>
<dbReference type="GO" id="GO:0005737">
    <property type="term" value="C:cytoplasm"/>
    <property type="evidence" value="ECO:0007669"/>
    <property type="project" value="TreeGrafter"/>
</dbReference>
<dbReference type="SUPFAM" id="SSF52540">
    <property type="entry name" value="P-loop containing nucleoside triphosphate hydrolases"/>
    <property type="match status" value="1"/>
</dbReference>
<organism evidence="11 12">
    <name type="scientific">Pyrrhoderma noxium</name>
    <dbReference type="NCBI Taxonomy" id="2282107"/>
    <lineage>
        <taxon>Eukaryota</taxon>
        <taxon>Fungi</taxon>
        <taxon>Dikarya</taxon>
        <taxon>Basidiomycota</taxon>
        <taxon>Agaricomycotina</taxon>
        <taxon>Agaricomycetes</taxon>
        <taxon>Hymenochaetales</taxon>
        <taxon>Hymenochaetaceae</taxon>
        <taxon>Pyrrhoderma</taxon>
    </lineage>
</organism>
<sequence>MSEHTNGNTNGRIDELKQGQLPEHHIHHAQGDIGGTYADQPEEGGPHPEAFRVGEIVKEQTIEEEEREFEINEREARLRKERISTPEEKKPILIVVMGVSASGKSTVGASLAHALCLPFIDADDLHPKTNVDKMSKGIPLTDEDRAPWLVRIRSEALRICTEQESGEKHEHNHTQSNGTTNSTATNATNGTDDTEHALKALHRPCKGVVVGCSALKRHYRDTLRGLHARSSEEQESTLNGVTSDNASSDANSKIERDLGPETQSELELPTYFVFISGTREALLERISQRKGHFFKSSMLDSQLSTLEPPNETGEGGVVTIPLETTLEEQVKLAREGLKGLGIDI</sequence>
<dbReference type="InParanoid" id="A0A286UHS0"/>
<proteinExistence type="inferred from homology"/>
<evidence type="ECO:0000256" key="1">
    <source>
        <dbReference type="ARBA" id="ARBA00004875"/>
    </source>
</evidence>
<comment type="caution">
    <text evidence="11">The sequence shown here is derived from an EMBL/GenBank/DDBJ whole genome shotgun (WGS) entry which is preliminary data.</text>
</comment>
<dbReference type="STRING" id="2282107.A0A286UHS0"/>
<dbReference type="OrthoDB" id="275177at2759"/>
<dbReference type="CDD" id="cd02021">
    <property type="entry name" value="GntK"/>
    <property type="match status" value="1"/>
</dbReference>
<evidence type="ECO:0000256" key="5">
    <source>
        <dbReference type="ARBA" id="ARBA00022741"/>
    </source>
</evidence>
<feature type="compositionally biased region" description="Polar residues" evidence="10">
    <location>
        <begin position="1"/>
        <end position="11"/>
    </location>
</feature>
<dbReference type="UniPathway" id="UPA00792"/>
<accession>A0A286UHS0</accession>
<evidence type="ECO:0000313" key="12">
    <source>
        <dbReference type="Proteomes" id="UP000217199"/>
    </source>
</evidence>
<evidence type="ECO:0000256" key="6">
    <source>
        <dbReference type="ARBA" id="ARBA00022777"/>
    </source>
</evidence>
<feature type="compositionally biased region" description="Low complexity" evidence="10">
    <location>
        <begin position="176"/>
        <end position="191"/>
    </location>
</feature>
<keyword evidence="7" id="KW-0067">ATP-binding</keyword>
<dbReference type="InterPro" id="IPR006001">
    <property type="entry name" value="Therm_gnt_kin"/>
</dbReference>
<dbReference type="PANTHER" id="PTHR43442">
    <property type="entry name" value="GLUCONOKINASE-RELATED"/>
    <property type="match status" value="1"/>
</dbReference>
<feature type="region of interest" description="Disordered" evidence="10">
    <location>
        <begin position="1"/>
        <end position="50"/>
    </location>
</feature>
<evidence type="ECO:0000256" key="9">
    <source>
        <dbReference type="ARBA" id="ARBA00048090"/>
    </source>
</evidence>
<dbReference type="Pfam" id="PF01202">
    <property type="entry name" value="SKI"/>
    <property type="match status" value="1"/>
</dbReference>
<feature type="region of interest" description="Disordered" evidence="10">
    <location>
        <begin position="163"/>
        <end position="192"/>
    </location>
</feature>
<keyword evidence="12" id="KW-1185">Reference proteome</keyword>
<dbReference type="InterPro" id="IPR031322">
    <property type="entry name" value="Shikimate/glucono_kinase"/>
</dbReference>
<keyword evidence="4" id="KW-0808">Transferase</keyword>
<keyword evidence="5" id="KW-0547">Nucleotide-binding</keyword>
<feature type="compositionally biased region" description="Polar residues" evidence="10">
    <location>
        <begin position="236"/>
        <end position="251"/>
    </location>
</feature>
<evidence type="ECO:0000256" key="3">
    <source>
        <dbReference type="ARBA" id="ARBA00012054"/>
    </source>
</evidence>
<name>A0A286UHS0_9AGAM</name>